<dbReference type="InterPro" id="IPR045784">
    <property type="entry name" value="Radical_SAM_N2"/>
</dbReference>
<reference evidence="2 3" key="1">
    <citation type="journal article" date="2020" name="Nature">
        <title>Isolation of an archaeon at the prokaryote-eukaryote interface.</title>
        <authorList>
            <person name="Imachi H."/>
            <person name="Nobu M.K."/>
            <person name="Nakahara N."/>
            <person name="Morono Y."/>
            <person name="Ogawara M."/>
            <person name="Takaki Y."/>
            <person name="Takano Y."/>
            <person name="Uematsu K."/>
            <person name="Ikuta T."/>
            <person name="Ito M."/>
            <person name="Matsui Y."/>
            <person name="Miyazaki M."/>
            <person name="Murata K."/>
            <person name="Saito Y."/>
            <person name="Sakai S."/>
            <person name="Song C."/>
            <person name="Tasumi E."/>
            <person name="Yamanaka Y."/>
            <person name="Yamaguchi T."/>
            <person name="Kamagata Y."/>
            <person name="Tamaki H."/>
            <person name="Takai K."/>
        </authorList>
    </citation>
    <scope>NUCLEOTIDE SEQUENCE [LARGE SCALE GENOMIC DNA]</scope>
    <source>
        <strain evidence="2 3">MK-D1</strain>
    </source>
</reference>
<dbReference type="OrthoDB" id="2305at2157"/>
<sequence length="583" mass="67713">MHELNMIKKPWREDHLRIALVYPNIYSSMAGLTIQTLYALWNKFPNVICERFFMPSNKEIKTFKSKNLPPNFVSNTNPARFYPAIRSMENQMPLKKFDIIAFSINYELDFPNLVWILDNSHIPFLRNDRMSKKIHGENEIINEEEEIFPIILAGGPVIRSNPLPLEPFIDAAFIGEIEPVNDVMINSWFNSINSNSLHTYAQIKRNFLKTLQNTPGFWIPQIYNFTDYGDIERVYVKNLDEFPHPIRQIIPKVKPHEKYPLPFGESFYAEINRGCPHFCRFCMTGSQLKPFRNRSLENLKEIIISGIKNSSVNKVVLIGSSVTDHPKFRELCKFLIDQKVEFSIPSIRIETLSEELASLIAKSGMRTVAFAPETGTDRLRLKINKKISNEEILKGAQLLLEAGIPNVKLYILYGLPFETKEDIDAIPKLVKEIAALGFGKQGVRLSINPFIPKAHTPFESYIDNFSDANLIILKEKLKKIYDPLKGDKQIKFETLPVEEAYIQTLLSLGGTEMSELILKYYQTGREIKKWYRITRREHLGENEYIIKFFEDMKGNSFGQHPWNFISQKLSYKILEKEWDKTRK</sequence>
<dbReference type="GeneID" id="41329648"/>
<dbReference type="SUPFAM" id="SSF102114">
    <property type="entry name" value="Radical SAM enzymes"/>
    <property type="match status" value="1"/>
</dbReference>
<dbReference type="Gene3D" id="3.80.30.20">
    <property type="entry name" value="tm_1862 like domain"/>
    <property type="match status" value="1"/>
</dbReference>
<dbReference type="SFLD" id="SFLDG01082">
    <property type="entry name" value="B12-binding_domain_containing"/>
    <property type="match status" value="1"/>
</dbReference>
<dbReference type="Proteomes" id="UP000321408">
    <property type="component" value="Chromosome"/>
</dbReference>
<dbReference type="PANTHER" id="PTHR42731:SF5">
    <property type="entry name" value="RADICAL SAM DOMAIN PROTEIN"/>
    <property type="match status" value="1"/>
</dbReference>
<dbReference type="InterPro" id="IPR007197">
    <property type="entry name" value="rSAM"/>
</dbReference>
<dbReference type="CDD" id="cd01335">
    <property type="entry name" value="Radical_SAM"/>
    <property type="match status" value="1"/>
</dbReference>
<dbReference type="GO" id="GO:0003824">
    <property type="term" value="F:catalytic activity"/>
    <property type="evidence" value="ECO:0007669"/>
    <property type="project" value="InterPro"/>
</dbReference>
<dbReference type="PANTHER" id="PTHR42731">
    <property type="entry name" value="SLL1084 PROTEIN"/>
    <property type="match status" value="1"/>
</dbReference>
<dbReference type="SFLD" id="SFLDS00029">
    <property type="entry name" value="Radical_SAM"/>
    <property type="match status" value="1"/>
</dbReference>
<dbReference type="PROSITE" id="PS51918">
    <property type="entry name" value="RADICAL_SAM"/>
    <property type="match status" value="1"/>
</dbReference>
<dbReference type="KEGG" id="psyt:DSAG12_01655"/>
<dbReference type="SMART" id="SM00729">
    <property type="entry name" value="Elp3"/>
    <property type="match status" value="1"/>
</dbReference>
<proteinExistence type="predicted"/>
<dbReference type="RefSeq" id="WP_147662727.1">
    <property type="nucleotide sequence ID" value="NZ_CP042905.2"/>
</dbReference>
<dbReference type="EMBL" id="CP042905">
    <property type="protein sequence ID" value="QEE15828.1"/>
    <property type="molecule type" value="Genomic_DNA"/>
</dbReference>
<dbReference type="InterPro" id="IPR006638">
    <property type="entry name" value="Elp3/MiaA/NifB-like_rSAM"/>
</dbReference>
<dbReference type="GO" id="GO:0051536">
    <property type="term" value="F:iron-sulfur cluster binding"/>
    <property type="evidence" value="ECO:0007669"/>
    <property type="project" value="InterPro"/>
</dbReference>
<evidence type="ECO:0000259" key="1">
    <source>
        <dbReference type="PROSITE" id="PS51918"/>
    </source>
</evidence>
<accession>A0A5B9D968</accession>
<dbReference type="Pfam" id="PF19864">
    <property type="entry name" value="Radical_SAM_N2"/>
    <property type="match status" value="1"/>
</dbReference>
<keyword evidence="3" id="KW-1185">Reference proteome</keyword>
<reference evidence="2 3" key="2">
    <citation type="journal article" date="2024" name="Int. J. Syst. Evol. Microbiol.">
        <title>Promethearchaeum syntrophicum gen. nov., sp. nov., an anaerobic, obligately syntrophic archaeon, the first isolate of the lineage 'Asgard' archaea, and proposal of the new archaeal phylum Promethearchaeota phyl. nov. and kingdom Promethearchaeati regn. nov.</title>
        <authorList>
            <person name="Imachi H."/>
            <person name="Nobu M.K."/>
            <person name="Kato S."/>
            <person name="Takaki Y."/>
            <person name="Miyazaki M."/>
            <person name="Miyata M."/>
            <person name="Ogawara M."/>
            <person name="Saito Y."/>
            <person name="Sakai S."/>
            <person name="Tahara Y.O."/>
            <person name="Takano Y."/>
            <person name="Tasumi E."/>
            <person name="Uematsu K."/>
            <person name="Yoshimura T."/>
            <person name="Itoh T."/>
            <person name="Ohkuma M."/>
            <person name="Takai K."/>
        </authorList>
    </citation>
    <scope>NUCLEOTIDE SEQUENCE [LARGE SCALE GENOMIC DNA]</scope>
    <source>
        <strain evidence="2 3">MK-D1</strain>
    </source>
</reference>
<feature type="domain" description="Radical SAM core" evidence="1">
    <location>
        <begin position="261"/>
        <end position="487"/>
    </location>
</feature>
<gene>
    <name evidence="2" type="ORF">DSAG12_01655</name>
</gene>
<protein>
    <submittedName>
        <fullName evidence="2">Radical SAM protein</fullName>
    </submittedName>
</protein>
<evidence type="ECO:0000313" key="2">
    <source>
        <dbReference type="EMBL" id="QEE15828.1"/>
    </source>
</evidence>
<dbReference type="Pfam" id="PF04055">
    <property type="entry name" value="Radical_SAM"/>
    <property type="match status" value="1"/>
</dbReference>
<dbReference type="InterPro" id="IPR058240">
    <property type="entry name" value="rSAM_sf"/>
</dbReference>
<organism evidence="2 3">
    <name type="scientific">Promethearchaeum syntrophicum</name>
    <dbReference type="NCBI Taxonomy" id="2594042"/>
    <lineage>
        <taxon>Archaea</taxon>
        <taxon>Promethearchaeati</taxon>
        <taxon>Promethearchaeota</taxon>
        <taxon>Promethearchaeia</taxon>
        <taxon>Promethearchaeales</taxon>
        <taxon>Promethearchaeaceae</taxon>
        <taxon>Promethearchaeum</taxon>
    </lineage>
</organism>
<dbReference type="AlphaFoldDB" id="A0A5B9D968"/>
<evidence type="ECO:0000313" key="3">
    <source>
        <dbReference type="Proteomes" id="UP000321408"/>
    </source>
</evidence>
<dbReference type="InterPro" id="IPR023404">
    <property type="entry name" value="rSAM_horseshoe"/>
</dbReference>
<name>A0A5B9D968_9ARCH</name>